<keyword evidence="1" id="KW-1133">Transmembrane helix</keyword>
<feature type="transmembrane region" description="Helical" evidence="1">
    <location>
        <begin position="39"/>
        <end position="62"/>
    </location>
</feature>
<feature type="transmembrane region" description="Helical" evidence="1">
    <location>
        <begin position="7"/>
        <end position="27"/>
    </location>
</feature>
<dbReference type="Proteomes" id="UP001594288">
    <property type="component" value="Unassembled WGS sequence"/>
</dbReference>
<dbReference type="EMBL" id="JBHPEI010000004">
    <property type="protein sequence ID" value="MFC1799393.1"/>
    <property type="molecule type" value="Genomic_DNA"/>
</dbReference>
<evidence type="ECO:0000256" key="1">
    <source>
        <dbReference type="SAM" id="Phobius"/>
    </source>
</evidence>
<organism evidence="2 3">
    <name type="scientific">Eiseniibacteriota bacterium</name>
    <dbReference type="NCBI Taxonomy" id="2212470"/>
    <lineage>
        <taxon>Bacteria</taxon>
        <taxon>Candidatus Eiseniibacteriota</taxon>
    </lineage>
</organism>
<reference evidence="2 3" key="1">
    <citation type="submission" date="2024-09" db="EMBL/GenBank/DDBJ databases">
        <authorList>
            <person name="D'Angelo T."/>
        </authorList>
    </citation>
    <scope>NUCLEOTIDE SEQUENCE [LARGE SCALE GENOMIC DNA]</scope>
    <source>
        <strain evidence="2">SAG AM-311-F02</strain>
    </source>
</reference>
<comment type="caution">
    <text evidence="2">The sequence shown here is derived from an EMBL/GenBank/DDBJ whole genome shotgun (WGS) entry which is preliminary data.</text>
</comment>
<keyword evidence="1" id="KW-0812">Transmembrane</keyword>
<name>A0ABV6YMX5_UNCEI</name>
<sequence length="69" mass="7165">MKQRVSIVAITIILNACLWGFAMIMSAHTLKGTGAYQQIQHILGGCAGASLILVSVGLGGLAKKPKQGE</sequence>
<protein>
    <recommendedName>
        <fullName evidence="4">DUF378 domain-containing protein</fullName>
    </recommendedName>
</protein>
<evidence type="ECO:0000313" key="2">
    <source>
        <dbReference type="EMBL" id="MFC1799393.1"/>
    </source>
</evidence>
<proteinExistence type="predicted"/>
<evidence type="ECO:0000313" key="3">
    <source>
        <dbReference type="Proteomes" id="UP001594288"/>
    </source>
</evidence>
<keyword evidence="3" id="KW-1185">Reference proteome</keyword>
<keyword evidence="1" id="KW-0472">Membrane</keyword>
<accession>A0ABV6YMX5</accession>
<gene>
    <name evidence="2" type="ORF">ACFL2Z_00565</name>
</gene>
<evidence type="ECO:0008006" key="4">
    <source>
        <dbReference type="Google" id="ProtNLM"/>
    </source>
</evidence>